<sequence length="146" mass="14985">MVDEPAGLRDGRFGARGSAPDDGLLRFSLKLDGTVSGLVAALSLVGARMLDSLLGLPVWLHWAQGAFLAVYAVALWYGATHPAVMRPVAVAAVVLNVVWAVGCAAILAAGTSWFPLTALGGGYAGFIGIAVVVFGSMQYAGLRRAG</sequence>
<keyword evidence="1" id="KW-1133">Transmembrane helix</keyword>
<dbReference type="RefSeq" id="WP_143589160.1">
    <property type="nucleotide sequence ID" value="NZ_BLAG01000004.1"/>
</dbReference>
<comment type="caution">
    <text evidence="2">The sequence shown here is derived from an EMBL/GenBank/DDBJ whole genome shotgun (WGS) entry which is preliminary data.</text>
</comment>
<organism evidence="2 3">
    <name type="scientific">Streptomyces angustmyceticus</name>
    <dbReference type="NCBI Taxonomy" id="285578"/>
    <lineage>
        <taxon>Bacteria</taxon>
        <taxon>Bacillati</taxon>
        <taxon>Actinomycetota</taxon>
        <taxon>Actinomycetes</taxon>
        <taxon>Kitasatosporales</taxon>
        <taxon>Streptomycetaceae</taxon>
        <taxon>Streptomyces</taxon>
    </lineage>
</organism>
<dbReference type="GeneID" id="96749898"/>
<protein>
    <recommendedName>
        <fullName evidence="4">Integral membrane protein</fullName>
    </recommendedName>
</protein>
<keyword evidence="3" id="KW-1185">Reference proteome</keyword>
<evidence type="ECO:0000256" key="1">
    <source>
        <dbReference type="SAM" id="Phobius"/>
    </source>
</evidence>
<feature type="transmembrane region" description="Helical" evidence="1">
    <location>
        <begin position="59"/>
        <end position="77"/>
    </location>
</feature>
<feature type="transmembrane region" description="Helical" evidence="1">
    <location>
        <begin position="89"/>
        <end position="114"/>
    </location>
</feature>
<dbReference type="Proteomes" id="UP000325598">
    <property type="component" value="Unassembled WGS sequence"/>
</dbReference>
<keyword evidence="1" id="KW-0472">Membrane</keyword>
<keyword evidence="1" id="KW-0812">Transmembrane</keyword>
<evidence type="ECO:0008006" key="4">
    <source>
        <dbReference type="Google" id="ProtNLM"/>
    </source>
</evidence>
<gene>
    <name evidence="2" type="ORF">San01_01840</name>
</gene>
<evidence type="ECO:0000313" key="3">
    <source>
        <dbReference type="Proteomes" id="UP000325598"/>
    </source>
</evidence>
<name>A0A5J4KZW8_9ACTN</name>
<proteinExistence type="predicted"/>
<reference evidence="2 3" key="1">
    <citation type="submission" date="2019-10" db="EMBL/GenBank/DDBJ databases">
        <title>Whole genome shotgun sequence of Streptomyces angustmyceticus NBRC 3934.</title>
        <authorList>
            <person name="Hosoyama A."/>
            <person name="Ichikawa N."/>
            <person name="Kimura A."/>
            <person name="Kitahashi Y."/>
            <person name="Komaki H."/>
            <person name="Uohara A."/>
        </authorList>
    </citation>
    <scope>NUCLEOTIDE SEQUENCE [LARGE SCALE GENOMIC DNA]</scope>
    <source>
        <strain evidence="2 3">NBRC 3934</strain>
    </source>
</reference>
<accession>A0A5J4KZW8</accession>
<evidence type="ECO:0000313" key="2">
    <source>
        <dbReference type="EMBL" id="GES27697.1"/>
    </source>
</evidence>
<dbReference type="AlphaFoldDB" id="A0A5J4KZW8"/>
<dbReference type="EMBL" id="BLAG01000004">
    <property type="protein sequence ID" value="GES27697.1"/>
    <property type="molecule type" value="Genomic_DNA"/>
</dbReference>
<feature type="transmembrane region" description="Helical" evidence="1">
    <location>
        <begin position="120"/>
        <end position="142"/>
    </location>
</feature>
<dbReference type="OrthoDB" id="4325730at2"/>